<evidence type="ECO:0000256" key="1">
    <source>
        <dbReference type="ARBA" id="ARBA00022614"/>
    </source>
</evidence>
<evidence type="ECO:0000256" key="4">
    <source>
        <dbReference type="ARBA" id="ARBA00022821"/>
    </source>
</evidence>
<dbReference type="InterPro" id="IPR042197">
    <property type="entry name" value="Apaf_helical"/>
</dbReference>
<keyword evidence="11" id="KW-1185">Reference proteome</keyword>
<dbReference type="FunFam" id="3.40.50.300:FF:001091">
    <property type="entry name" value="Probable disease resistance protein At1g61300"/>
    <property type="match status" value="1"/>
</dbReference>
<keyword evidence="4" id="KW-0611">Plant defense</keyword>
<accession>A0AAP0H1H8</accession>
<evidence type="ECO:0000259" key="7">
    <source>
        <dbReference type="Pfam" id="PF18052"/>
    </source>
</evidence>
<keyword evidence="1" id="KW-0433">Leucine-rich repeat</keyword>
<dbReference type="Proteomes" id="UP001408789">
    <property type="component" value="Unassembled WGS sequence"/>
</dbReference>
<evidence type="ECO:0000256" key="2">
    <source>
        <dbReference type="ARBA" id="ARBA00022737"/>
    </source>
</evidence>
<dbReference type="Gene3D" id="3.80.10.10">
    <property type="entry name" value="Ribonuclease Inhibitor"/>
    <property type="match status" value="3"/>
</dbReference>
<keyword evidence="5" id="KW-0067">ATP-binding</keyword>
<dbReference type="Pfam" id="PF25019">
    <property type="entry name" value="LRR_R13L1-DRL21"/>
    <property type="match status" value="1"/>
</dbReference>
<feature type="domain" description="NB-ARC" evidence="6">
    <location>
        <begin position="175"/>
        <end position="344"/>
    </location>
</feature>
<evidence type="ECO:0000259" key="9">
    <source>
        <dbReference type="Pfam" id="PF25019"/>
    </source>
</evidence>
<dbReference type="SUPFAM" id="SSF52058">
    <property type="entry name" value="L domain-like"/>
    <property type="match status" value="2"/>
</dbReference>
<evidence type="ECO:0000256" key="5">
    <source>
        <dbReference type="ARBA" id="ARBA00022840"/>
    </source>
</evidence>
<feature type="domain" description="R13L1/DRL21-like LRR repeat region" evidence="9">
    <location>
        <begin position="691"/>
        <end position="815"/>
    </location>
</feature>
<evidence type="ECO:0000256" key="3">
    <source>
        <dbReference type="ARBA" id="ARBA00022741"/>
    </source>
</evidence>
<dbReference type="InterPro" id="IPR032675">
    <property type="entry name" value="LRR_dom_sf"/>
</dbReference>
<evidence type="ECO:0000313" key="10">
    <source>
        <dbReference type="EMBL" id="KAK9068292.1"/>
    </source>
</evidence>
<dbReference type="Gene3D" id="1.10.8.430">
    <property type="entry name" value="Helical domain of apoptotic protease-activating factors"/>
    <property type="match status" value="1"/>
</dbReference>
<evidence type="ECO:0000259" key="8">
    <source>
        <dbReference type="Pfam" id="PF23559"/>
    </source>
</evidence>
<keyword evidence="2" id="KW-0677">Repeat</keyword>
<dbReference type="AlphaFoldDB" id="A0AAP0H1H8"/>
<proteinExistence type="predicted"/>
<comment type="caution">
    <text evidence="10">The sequence shown here is derived from an EMBL/GenBank/DDBJ whole genome shotgun (WGS) entry which is preliminary data.</text>
</comment>
<dbReference type="InterPro" id="IPR058922">
    <property type="entry name" value="WHD_DRP"/>
</dbReference>
<dbReference type="GO" id="GO:0051707">
    <property type="term" value="P:response to other organism"/>
    <property type="evidence" value="ECO:0007669"/>
    <property type="project" value="UniProtKB-ARBA"/>
</dbReference>
<evidence type="ECO:0000313" key="11">
    <source>
        <dbReference type="Proteomes" id="UP001408789"/>
    </source>
</evidence>
<dbReference type="PANTHER" id="PTHR36766:SF61">
    <property type="entry name" value="NB-ARC DOMAIN DISEASE RESISTANCE PROTEIN"/>
    <property type="match status" value="1"/>
</dbReference>
<gene>
    <name evidence="10" type="ORF">SSX86_012403</name>
</gene>
<dbReference type="InterPro" id="IPR027417">
    <property type="entry name" value="P-loop_NTPase"/>
</dbReference>
<keyword evidence="3" id="KW-0547">Nucleotide-binding</keyword>
<dbReference type="Gene3D" id="1.20.5.4130">
    <property type="match status" value="1"/>
</dbReference>
<feature type="domain" description="Disease resistance protein winged helix" evidence="8">
    <location>
        <begin position="429"/>
        <end position="497"/>
    </location>
</feature>
<dbReference type="Pfam" id="PF23559">
    <property type="entry name" value="WHD_DRP"/>
    <property type="match status" value="1"/>
</dbReference>
<dbReference type="GO" id="GO:0043531">
    <property type="term" value="F:ADP binding"/>
    <property type="evidence" value="ECO:0007669"/>
    <property type="project" value="InterPro"/>
</dbReference>
<dbReference type="Pfam" id="PF00931">
    <property type="entry name" value="NB-ARC"/>
    <property type="match status" value="1"/>
</dbReference>
<name>A0AAP0H1H8_9ASTR</name>
<organism evidence="10 11">
    <name type="scientific">Deinandra increscens subsp. villosa</name>
    <dbReference type="NCBI Taxonomy" id="3103831"/>
    <lineage>
        <taxon>Eukaryota</taxon>
        <taxon>Viridiplantae</taxon>
        <taxon>Streptophyta</taxon>
        <taxon>Embryophyta</taxon>
        <taxon>Tracheophyta</taxon>
        <taxon>Spermatophyta</taxon>
        <taxon>Magnoliopsida</taxon>
        <taxon>eudicotyledons</taxon>
        <taxon>Gunneridae</taxon>
        <taxon>Pentapetalae</taxon>
        <taxon>asterids</taxon>
        <taxon>campanulids</taxon>
        <taxon>Asterales</taxon>
        <taxon>Asteraceae</taxon>
        <taxon>Asteroideae</taxon>
        <taxon>Heliantheae alliance</taxon>
        <taxon>Madieae</taxon>
        <taxon>Madiinae</taxon>
        <taxon>Deinandra</taxon>
    </lineage>
</organism>
<evidence type="ECO:0000259" key="6">
    <source>
        <dbReference type="Pfam" id="PF00931"/>
    </source>
</evidence>
<dbReference type="InterPro" id="IPR002182">
    <property type="entry name" value="NB-ARC"/>
</dbReference>
<sequence length="1265" mass="144188">MAETAASALIKVIFEKLADEALKKYGRSQGIDSQLNDLRRILPQIQAVLNDASEKEIRDRSVKKWLNDLQRLAYDIDNVLDDVATEAMHRDLTPESGASTSTINKVSKLIPTCCTKFSPRHRLLPRLDSIITRLRDLEREKSDLGLIVKDEGSQNIRGRRLQTSLVDASSIVGREGEKEKLLHELLRDGQSKENFSIVPIVGMGGVGKTTLAQLLYNDRMLKDHFELKAWVCVSDDFDIFKISNTILQSFTGENKNFEDLNQLQMFLTQQIKDKRFLLVLDDVWTESVDDWEILVRPFHSAAPGSKIIMTTRKQQLLKMLGFDRLDYLESLSREDALSLLALHALGESNFDLHLSLKPYGEGIVKKCAGLPLALKAVGRLLRTKTDEEDWKDVLNSEIWEYDDSILPALRLSYHNLSAHLKRLFVYCSLFPKDFLFDKEELILLWMAEDYLNESGARKSPERLGQEYFEDLLARSFFQHAPDDESFFVMHDLMNDLATFVAEDSFLRFDIHMDMTEGDLEKYIHMSFIREKYVAYHKFEAFKGAKSLRTLLAVSFGMNQNWDAFYLSNKILVDLLPELPMLRVLCLSRFEINEVPEFIGSLKHLRYLNLSQTKIKELPENVGNLYNLQTLIIFGCGSLTKLPKSFVKLKNLRHLDMRDTPLLKKLPLGVGELRSLHTLTKIIIGGDSGFAIAELKGLHNLSGVLSIEGLHKVESPVHAREANLSLKRLTKLELKWDDRNEHGSRDKEVLDELKPGSDSLKEFAIVSYGGTQFSNWVCDPSFNQLVHVSIRGCRKCVSLPPLGQLLSLKKLFIQGMDGIKAIGSELSGPTDVAFPSLEVLGFEDMSGWETWSIDNQVSDEVFPCLMELYIKDCPKLLGVSVEALRSLRVLQIDRCGYGVLRNLVQAASSITKLEILSILGLTYEVWRGVLVYLAAVEEVRIYRCNEIRYLWESKATASKVLVNLKNLYVYNCSDLVSLGEKEEEQEEDNFGSNLLSSLRILDVWHCNNMERCCCPNNIESLCIGSCSSVTRVSFPTKGGGQKLRSLDMSLCNKQMENINNTSMPMLEYVYIYSWRNLKSVTELSNFTHLTHLELYDCPSIESFPDLELSELTFLLIEKCPSMDYSFPHGAWPPKLVTLEIGGLKKPISEWGHQTFPISLVHLTLYGEDVNDFSQLSHLLPSSLTRLCIEEFDKLEMLSMGLQHLTSLQHLFIEKCPMLKHLPELALPFLLSLRVFESPVLEERCDGRDSHYWPLVSHIPCIEIEYR</sequence>
<dbReference type="SUPFAM" id="SSF52540">
    <property type="entry name" value="P-loop containing nucleoside triphosphate hydrolases"/>
    <property type="match status" value="1"/>
</dbReference>
<reference evidence="10 11" key="1">
    <citation type="submission" date="2024-04" db="EMBL/GenBank/DDBJ databases">
        <title>The reference genome of an endangered Asteraceae, Deinandra increscens subsp. villosa, native to the Central Coast of California.</title>
        <authorList>
            <person name="Guilliams M."/>
            <person name="Hasenstab-Lehman K."/>
            <person name="Meyer R."/>
            <person name="Mcevoy S."/>
        </authorList>
    </citation>
    <scope>NUCLEOTIDE SEQUENCE [LARGE SCALE GENOMIC DNA]</scope>
    <source>
        <tissue evidence="10">Leaf</tissue>
    </source>
</reference>
<dbReference type="EMBL" id="JBCNJP010000014">
    <property type="protein sequence ID" value="KAK9068292.1"/>
    <property type="molecule type" value="Genomic_DNA"/>
</dbReference>
<dbReference type="Pfam" id="PF18052">
    <property type="entry name" value="Rx_N"/>
    <property type="match status" value="1"/>
</dbReference>
<dbReference type="GO" id="GO:0005524">
    <property type="term" value="F:ATP binding"/>
    <property type="evidence" value="ECO:0007669"/>
    <property type="project" value="UniProtKB-KW"/>
</dbReference>
<dbReference type="Gene3D" id="3.40.50.300">
    <property type="entry name" value="P-loop containing nucleotide triphosphate hydrolases"/>
    <property type="match status" value="1"/>
</dbReference>
<dbReference type="InterPro" id="IPR041118">
    <property type="entry name" value="Rx_N"/>
</dbReference>
<protein>
    <recommendedName>
        <fullName evidence="12">NB-ARC</fullName>
    </recommendedName>
</protein>
<feature type="domain" description="Disease resistance N-terminal" evidence="7">
    <location>
        <begin position="10"/>
        <end position="95"/>
    </location>
</feature>
<dbReference type="PANTHER" id="PTHR36766">
    <property type="entry name" value="PLANT BROAD-SPECTRUM MILDEW RESISTANCE PROTEIN RPW8"/>
    <property type="match status" value="1"/>
</dbReference>
<dbReference type="PRINTS" id="PR00364">
    <property type="entry name" value="DISEASERSIST"/>
</dbReference>
<dbReference type="InterPro" id="IPR056789">
    <property type="entry name" value="LRR_R13L1-DRL21"/>
</dbReference>
<dbReference type="GO" id="GO:0006952">
    <property type="term" value="P:defense response"/>
    <property type="evidence" value="ECO:0007669"/>
    <property type="project" value="UniProtKB-KW"/>
</dbReference>
<evidence type="ECO:0008006" key="12">
    <source>
        <dbReference type="Google" id="ProtNLM"/>
    </source>
</evidence>